<evidence type="ECO:0000256" key="1">
    <source>
        <dbReference type="SAM" id="MobiDB-lite"/>
    </source>
</evidence>
<keyword evidence="2" id="KW-0472">Membrane</keyword>
<gene>
    <name evidence="3" type="ORF">BDW02DRAFT_617551</name>
</gene>
<dbReference type="AlphaFoldDB" id="A0A6A5KJA4"/>
<reference evidence="3" key="1">
    <citation type="submission" date="2020-01" db="EMBL/GenBank/DDBJ databases">
        <authorList>
            <consortium name="DOE Joint Genome Institute"/>
            <person name="Haridas S."/>
            <person name="Albert R."/>
            <person name="Binder M."/>
            <person name="Bloem J."/>
            <person name="Labutti K."/>
            <person name="Salamov A."/>
            <person name="Andreopoulos B."/>
            <person name="Baker S.E."/>
            <person name="Barry K."/>
            <person name="Bills G."/>
            <person name="Bluhm B.H."/>
            <person name="Cannon C."/>
            <person name="Castanera R."/>
            <person name="Culley D.E."/>
            <person name="Daum C."/>
            <person name="Ezra D."/>
            <person name="Gonzalez J.B."/>
            <person name="Henrissat B."/>
            <person name="Kuo A."/>
            <person name="Liang C."/>
            <person name="Lipzen A."/>
            <person name="Lutzoni F."/>
            <person name="Magnuson J."/>
            <person name="Mondo S."/>
            <person name="Nolan M."/>
            <person name="Ohm R."/>
            <person name="Pangilinan J."/>
            <person name="Park H.-J."/>
            <person name="Ramirez L."/>
            <person name="Alfaro M."/>
            <person name="Sun H."/>
            <person name="Tritt A."/>
            <person name="Yoshinaga Y."/>
            <person name="Zwiers L.-H."/>
            <person name="Turgeon B.G."/>
            <person name="Goodwin S.B."/>
            <person name="Spatafora J.W."/>
            <person name="Crous P.W."/>
            <person name="Grigoriev I.V."/>
        </authorList>
    </citation>
    <scope>NUCLEOTIDE SEQUENCE</scope>
    <source>
        <strain evidence="3">P77</strain>
    </source>
</reference>
<evidence type="ECO:0000313" key="3">
    <source>
        <dbReference type="EMBL" id="KAF1835957.1"/>
    </source>
</evidence>
<protein>
    <recommendedName>
        <fullName evidence="5">Mid2 domain-containing protein</fullName>
    </recommendedName>
</protein>
<feature type="compositionally biased region" description="Low complexity" evidence="1">
    <location>
        <begin position="93"/>
        <end position="118"/>
    </location>
</feature>
<accession>A0A6A5KJA4</accession>
<name>A0A6A5KJA4_9PLEO</name>
<sequence>MYLSITTAVAVSGASFGVLSGSQSNLLNCGVSASISQQALAARQETTTPLALSTSVLFVTSVETILTTQSAISKSQSRDLAPTLSPSPSQPPAETSTATETRGASSTTATAVSESTSSLDQTSTSALSASTIPSPTMSTSVATSTQSVETPVGPNPWVNKGKIAGIVVGSVLGLLILSMIVYALYAASRGINVCNCFGGCCRKHDPDEENLSRLPSRSNDTYPYPDAVNPGPGTGYYRPPRGMKYEVAGPLPLMLPQQVAQERRTSRLQRNAGATPA</sequence>
<evidence type="ECO:0000313" key="4">
    <source>
        <dbReference type="Proteomes" id="UP000800040"/>
    </source>
</evidence>
<feature type="compositionally biased region" description="Polar residues" evidence="1">
    <location>
        <begin position="119"/>
        <end position="149"/>
    </location>
</feature>
<feature type="region of interest" description="Disordered" evidence="1">
    <location>
        <begin position="76"/>
        <end position="155"/>
    </location>
</feature>
<proteinExistence type="predicted"/>
<evidence type="ECO:0000256" key="2">
    <source>
        <dbReference type="SAM" id="Phobius"/>
    </source>
</evidence>
<evidence type="ECO:0008006" key="5">
    <source>
        <dbReference type="Google" id="ProtNLM"/>
    </source>
</evidence>
<feature type="non-terminal residue" evidence="3">
    <location>
        <position position="1"/>
    </location>
</feature>
<dbReference type="Proteomes" id="UP000800040">
    <property type="component" value="Unassembled WGS sequence"/>
</dbReference>
<organism evidence="3 4">
    <name type="scientific">Decorospora gaudefroyi</name>
    <dbReference type="NCBI Taxonomy" id="184978"/>
    <lineage>
        <taxon>Eukaryota</taxon>
        <taxon>Fungi</taxon>
        <taxon>Dikarya</taxon>
        <taxon>Ascomycota</taxon>
        <taxon>Pezizomycotina</taxon>
        <taxon>Dothideomycetes</taxon>
        <taxon>Pleosporomycetidae</taxon>
        <taxon>Pleosporales</taxon>
        <taxon>Pleosporineae</taxon>
        <taxon>Pleosporaceae</taxon>
        <taxon>Decorospora</taxon>
    </lineage>
</organism>
<feature type="region of interest" description="Disordered" evidence="1">
    <location>
        <begin position="207"/>
        <end position="236"/>
    </location>
</feature>
<keyword evidence="2" id="KW-1133">Transmembrane helix</keyword>
<keyword evidence="2" id="KW-0812">Transmembrane</keyword>
<keyword evidence="4" id="KW-1185">Reference proteome</keyword>
<dbReference type="OrthoDB" id="3695702at2759"/>
<dbReference type="EMBL" id="ML975280">
    <property type="protein sequence ID" value="KAF1835957.1"/>
    <property type="molecule type" value="Genomic_DNA"/>
</dbReference>
<feature type="transmembrane region" description="Helical" evidence="2">
    <location>
        <begin position="163"/>
        <end position="185"/>
    </location>
</feature>